<dbReference type="Proteomes" id="UP000317243">
    <property type="component" value="Unassembled WGS sequence"/>
</dbReference>
<dbReference type="GO" id="GO:0005886">
    <property type="term" value="C:plasma membrane"/>
    <property type="evidence" value="ECO:0007669"/>
    <property type="project" value="UniProtKB-SubCell"/>
</dbReference>
<evidence type="ECO:0000256" key="7">
    <source>
        <dbReference type="ARBA" id="ARBA00023136"/>
    </source>
</evidence>
<evidence type="ECO:0000256" key="1">
    <source>
        <dbReference type="ARBA" id="ARBA00004651"/>
    </source>
</evidence>
<dbReference type="InterPro" id="IPR000515">
    <property type="entry name" value="MetI-like"/>
</dbReference>
<keyword evidence="7 9" id="KW-0472">Membrane</keyword>
<keyword evidence="6" id="KW-0764">Sulfate transport</keyword>
<protein>
    <submittedName>
        <fullName evidence="11">Sulfate transport system permease protein CysW</fullName>
    </submittedName>
</protein>
<name>A0A5C5W620_9PLAN</name>
<comment type="subcellular location">
    <subcellularLocation>
        <location evidence="1 9">Cell membrane</location>
        <topology evidence="1 9">Multi-pass membrane protein</topology>
    </subcellularLocation>
</comment>
<evidence type="ECO:0000256" key="6">
    <source>
        <dbReference type="ARBA" id="ARBA00023032"/>
    </source>
</evidence>
<evidence type="ECO:0000259" key="10">
    <source>
        <dbReference type="PROSITE" id="PS50928"/>
    </source>
</evidence>
<comment type="similarity">
    <text evidence="9">Belongs to the binding-protein-dependent transport system permease family.</text>
</comment>
<evidence type="ECO:0000256" key="8">
    <source>
        <dbReference type="ARBA" id="ARBA00025323"/>
    </source>
</evidence>
<evidence type="ECO:0000313" key="12">
    <source>
        <dbReference type="Proteomes" id="UP000317243"/>
    </source>
</evidence>
<feature type="transmembrane region" description="Helical" evidence="9">
    <location>
        <begin position="91"/>
        <end position="117"/>
    </location>
</feature>
<evidence type="ECO:0000256" key="2">
    <source>
        <dbReference type="ARBA" id="ARBA00011779"/>
    </source>
</evidence>
<keyword evidence="5 9" id="KW-1133">Transmembrane helix</keyword>
<reference evidence="11 12" key="1">
    <citation type="submission" date="2019-02" db="EMBL/GenBank/DDBJ databases">
        <title>Deep-cultivation of Planctomycetes and their phenomic and genomic characterization uncovers novel biology.</title>
        <authorList>
            <person name="Wiegand S."/>
            <person name="Jogler M."/>
            <person name="Boedeker C."/>
            <person name="Pinto D."/>
            <person name="Vollmers J."/>
            <person name="Rivas-Marin E."/>
            <person name="Kohn T."/>
            <person name="Peeters S.H."/>
            <person name="Heuer A."/>
            <person name="Rast P."/>
            <person name="Oberbeckmann S."/>
            <person name="Bunk B."/>
            <person name="Jeske O."/>
            <person name="Meyerdierks A."/>
            <person name="Storesund J.E."/>
            <person name="Kallscheuer N."/>
            <person name="Luecker S."/>
            <person name="Lage O.M."/>
            <person name="Pohl T."/>
            <person name="Merkel B.J."/>
            <person name="Hornburger P."/>
            <person name="Mueller R.-W."/>
            <person name="Bruemmer F."/>
            <person name="Labrenz M."/>
            <person name="Spormann A.M."/>
            <person name="Op Den Camp H."/>
            <person name="Overmann J."/>
            <person name="Amann R."/>
            <person name="Jetten M.S.M."/>
            <person name="Mascher T."/>
            <person name="Medema M.H."/>
            <person name="Devos D.P."/>
            <person name="Kaster A.-K."/>
            <person name="Ovreas L."/>
            <person name="Rohde M."/>
            <person name="Galperin M.Y."/>
            <person name="Jogler C."/>
        </authorList>
    </citation>
    <scope>NUCLEOTIDE SEQUENCE [LARGE SCALE GENOMIC DNA]</scope>
    <source>
        <strain evidence="11 12">KOR42</strain>
    </source>
</reference>
<dbReference type="AlphaFoldDB" id="A0A5C5W620"/>
<dbReference type="SUPFAM" id="SSF161098">
    <property type="entry name" value="MetI-like"/>
    <property type="match status" value="1"/>
</dbReference>
<feature type="transmembrane region" description="Helical" evidence="9">
    <location>
        <begin position="268"/>
        <end position="292"/>
    </location>
</feature>
<accession>A0A5C5W620</accession>
<dbReference type="Gene3D" id="1.10.3720.10">
    <property type="entry name" value="MetI-like"/>
    <property type="match status" value="1"/>
</dbReference>
<dbReference type="GO" id="GO:0015419">
    <property type="term" value="F:ABC-type sulfate transporter activity"/>
    <property type="evidence" value="ECO:0007669"/>
    <property type="project" value="InterPro"/>
</dbReference>
<sequence length="297" mass="32415">MKTRSDKEEKQLTISQPVISFSNSMFFLTLSILGASYVVLILAMLSADFAYMVRETGADQEFYSSESSTVVTERSNPIVESLSDPKVQYSIWLSMTSCTFSALLSLLVAVPMGYLMSRYRFPGHGLVDAILDIPIVLPPLVVGLSLLILFQFPPFAYFAREVVYQVPAVIVAQFSVACAFSVRTMKSTFDHINPRCEQVAISLGCSKAQAFGGVVLPEARRGILTAFTLAWARSLGEFGPLLIFAGATRMKTEVLSTTVFLEMNVGNLQGAVAVSLIMVFAAVIVLVLTRVFGQSEL</sequence>
<feature type="transmembrane region" description="Helical" evidence="9">
    <location>
        <begin position="129"/>
        <end position="150"/>
    </location>
</feature>
<dbReference type="CDD" id="cd06261">
    <property type="entry name" value="TM_PBP2"/>
    <property type="match status" value="1"/>
</dbReference>
<dbReference type="EMBL" id="SIHI01000029">
    <property type="protein sequence ID" value="TWT46336.1"/>
    <property type="molecule type" value="Genomic_DNA"/>
</dbReference>
<evidence type="ECO:0000256" key="4">
    <source>
        <dbReference type="ARBA" id="ARBA00022692"/>
    </source>
</evidence>
<keyword evidence="3 9" id="KW-0813">Transport</keyword>
<comment type="subunit">
    <text evidence="2">The complex is composed of two ATP-binding proteins (CysA), two transmembrane proteins (CysT and CysW) and a solute-binding protein (CysP).</text>
</comment>
<feature type="domain" description="ABC transmembrane type-1" evidence="10">
    <location>
        <begin position="91"/>
        <end position="289"/>
    </location>
</feature>
<keyword evidence="4 9" id="KW-0812">Transmembrane</keyword>
<evidence type="ECO:0000256" key="9">
    <source>
        <dbReference type="RuleBase" id="RU363032"/>
    </source>
</evidence>
<dbReference type="RefSeq" id="WP_231741042.1">
    <property type="nucleotide sequence ID" value="NZ_SIHI01000029.1"/>
</dbReference>
<evidence type="ECO:0000256" key="5">
    <source>
        <dbReference type="ARBA" id="ARBA00022989"/>
    </source>
</evidence>
<evidence type="ECO:0000256" key="3">
    <source>
        <dbReference type="ARBA" id="ARBA00022448"/>
    </source>
</evidence>
<organism evidence="11 12">
    <name type="scientific">Thalassoglobus neptunius</name>
    <dbReference type="NCBI Taxonomy" id="1938619"/>
    <lineage>
        <taxon>Bacteria</taxon>
        <taxon>Pseudomonadati</taxon>
        <taxon>Planctomycetota</taxon>
        <taxon>Planctomycetia</taxon>
        <taxon>Planctomycetales</taxon>
        <taxon>Planctomycetaceae</taxon>
        <taxon>Thalassoglobus</taxon>
    </lineage>
</organism>
<feature type="transmembrane region" description="Helical" evidence="9">
    <location>
        <begin position="21"/>
        <end position="45"/>
    </location>
</feature>
<dbReference type="Pfam" id="PF00528">
    <property type="entry name" value="BPD_transp_1"/>
    <property type="match status" value="1"/>
</dbReference>
<comment type="function">
    <text evidence="8">Part of the ABC transporter complex CysAWTP (TC 3.A.1.6.1) involved in sulfate/thiosulfate import. Probably responsible for the translocation of the substrate across the membrane.</text>
</comment>
<proteinExistence type="inferred from homology"/>
<gene>
    <name evidence="11" type="primary">cysW_2</name>
    <name evidence="11" type="ORF">KOR42_43750</name>
</gene>
<dbReference type="PANTHER" id="PTHR30406:SF8">
    <property type="entry name" value="SULFATE TRANSPORT SYSTEM PERMEASE PROTEIN CYST"/>
    <property type="match status" value="1"/>
</dbReference>
<evidence type="ECO:0000313" key="11">
    <source>
        <dbReference type="EMBL" id="TWT46336.1"/>
    </source>
</evidence>
<keyword evidence="12" id="KW-1185">Reference proteome</keyword>
<comment type="caution">
    <text evidence="11">The sequence shown here is derived from an EMBL/GenBank/DDBJ whole genome shotgun (WGS) entry which is preliminary data.</text>
</comment>
<dbReference type="InterPro" id="IPR005667">
    <property type="entry name" value="Sulph_transpt2"/>
</dbReference>
<dbReference type="InterPro" id="IPR035906">
    <property type="entry name" value="MetI-like_sf"/>
</dbReference>
<dbReference type="PROSITE" id="PS50928">
    <property type="entry name" value="ABC_TM1"/>
    <property type="match status" value="1"/>
</dbReference>
<feature type="transmembrane region" description="Helical" evidence="9">
    <location>
        <begin position="162"/>
        <end position="182"/>
    </location>
</feature>
<dbReference type="PANTHER" id="PTHR30406">
    <property type="entry name" value="SULFATE TRANSPORT SYSTEM PERMEASE PROTEIN"/>
    <property type="match status" value="1"/>
</dbReference>